<gene>
    <name evidence="3" type="ORF">DN745_07245</name>
</gene>
<feature type="signal peptide" evidence="2">
    <location>
        <begin position="1"/>
        <end position="34"/>
    </location>
</feature>
<evidence type="ECO:0000256" key="1">
    <source>
        <dbReference type="SAM" id="MobiDB-lite"/>
    </source>
</evidence>
<organism evidence="3 4">
    <name type="scientific">Bradymonas sediminis</name>
    <dbReference type="NCBI Taxonomy" id="1548548"/>
    <lineage>
        <taxon>Bacteria</taxon>
        <taxon>Deltaproteobacteria</taxon>
        <taxon>Bradymonadales</taxon>
        <taxon>Bradymonadaceae</taxon>
        <taxon>Bradymonas</taxon>
    </lineage>
</organism>
<evidence type="ECO:0000256" key="2">
    <source>
        <dbReference type="SAM" id="SignalP"/>
    </source>
</evidence>
<reference evidence="3 4" key="1">
    <citation type="submission" date="2018-06" db="EMBL/GenBank/DDBJ databases">
        <title>Lujinxingia sediminis gen. nov. sp. nov., a new facultative anaerobic member of the class Deltaproteobacteria, and proposal of Lujinxingaceae fam. nov.</title>
        <authorList>
            <person name="Guo L.-Y."/>
            <person name="Li C.-M."/>
            <person name="Wang S."/>
            <person name="Du Z.-J."/>
        </authorList>
    </citation>
    <scope>NUCLEOTIDE SEQUENCE [LARGE SCALE GENOMIC DNA]</scope>
    <source>
        <strain evidence="3 4">FA350</strain>
    </source>
</reference>
<dbReference type="AlphaFoldDB" id="A0A2Z4FJP7"/>
<keyword evidence="2" id="KW-0732">Signal</keyword>
<name>A0A2Z4FJP7_9DELT</name>
<dbReference type="EMBL" id="CP030032">
    <property type="protein sequence ID" value="AWV89142.1"/>
    <property type="molecule type" value="Genomic_DNA"/>
</dbReference>
<dbReference type="Proteomes" id="UP000249799">
    <property type="component" value="Chromosome"/>
</dbReference>
<evidence type="ECO:0000313" key="3">
    <source>
        <dbReference type="EMBL" id="AWV89142.1"/>
    </source>
</evidence>
<keyword evidence="4" id="KW-1185">Reference proteome</keyword>
<dbReference type="RefSeq" id="WP_111333409.1">
    <property type="nucleotide sequence ID" value="NZ_CP030032.1"/>
</dbReference>
<feature type="compositionally biased region" description="Low complexity" evidence="1">
    <location>
        <begin position="89"/>
        <end position="103"/>
    </location>
</feature>
<protein>
    <submittedName>
        <fullName evidence="3">Uncharacterized protein</fullName>
    </submittedName>
</protein>
<proteinExistence type="predicted"/>
<dbReference type="KEGG" id="bsed:DN745_07245"/>
<accession>A0A2Z4FJP7</accession>
<feature type="region of interest" description="Disordered" evidence="1">
    <location>
        <begin position="71"/>
        <end position="123"/>
    </location>
</feature>
<sequence length="250" mass="25125">MSHSAGDSKTIIRTTASLCALALACAALSVSGCADDREVGNQDARIVLVGGLSNADDRCDFRTTTSQALSEDVLEADSGEVDAGEPGDAGDSLDAGASDAGADAGDDAGNDEPTQSGRAELERDGDSLAIPYLIIDREGDTQSIKVEICGWDGSAATDCGVAIAGIGGGGASGISTTPGGQCVLHVFNWNVGCGRFTGVDGEGAKPVRTTVGVDDEIIARISVNGSKETPGQSAPFNLKALGFDALPNCE</sequence>
<feature type="chain" id="PRO_5043657917" evidence="2">
    <location>
        <begin position="35"/>
        <end position="250"/>
    </location>
</feature>
<evidence type="ECO:0000313" key="4">
    <source>
        <dbReference type="Proteomes" id="UP000249799"/>
    </source>
</evidence>
<feature type="compositionally biased region" description="Acidic residues" evidence="1">
    <location>
        <begin position="72"/>
        <end position="85"/>
    </location>
</feature>